<dbReference type="GO" id="GO:0005886">
    <property type="term" value="C:plasma membrane"/>
    <property type="evidence" value="ECO:0007669"/>
    <property type="project" value="UniProtKB-SubCell"/>
</dbReference>
<protein>
    <recommendedName>
        <fullName evidence="7">TRAP transporter large permease protein</fullName>
    </recommendedName>
</protein>
<feature type="transmembrane region" description="Helical" evidence="7">
    <location>
        <begin position="176"/>
        <end position="201"/>
    </location>
</feature>
<dbReference type="OrthoDB" id="7339120at2"/>
<evidence type="ECO:0000256" key="1">
    <source>
        <dbReference type="ARBA" id="ARBA00004429"/>
    </source>
</evidence>
<sequence length="436" mass="46003">MLEGIPAVATGIGLLLGLMMLGLPVFIAFLLVNLIAIGIMLGPAGYGMFVNSIYETTTTGSLVTIPMFILMGEILFRSNAVNVLFHSIDTIVGKVRGRQYVLIVLLATIFSTLSGAAMGVAAMLSRSLLPAMIARGYDPKLSIGNILAGASLAPLIPPSVLAIIVGTLAGVSISGLLIAGILPGLFFASLFLAYTFIRVWLNPKLAPADDGLVSTPSTRDVVMALVRLIPFSIVILSVMGLILMGIATPTEAGAMGVLGALITAAIYRKFSLGLIVESVLASASISAMILIIMATSKLFSQLLAFTGGATALTQMVAGLDLSPWLMLLVLMGLPFILCMFIDQIALMLIMVPIYIPIVSSLGFDPLWFWLLFLVNITVGGMTPPFGYTLFAVKSGWKEGALSTVFSAAWPFVLLFVFGMVVLAVFPAMVTFLPSLL</sequence>
<dbReference type="Pfam" id="PF06808">
    <property type="entry name" value="DctM"/>
    <property type="match status" value="1"/>
</dbReference>
<comment type="function">
    <text evidence="7">Part of the tripartite ATP-independent periplasmic (TRAP) transport system.</text>
</comment>
<reference evidence="9 10" key="1">
    <citation type="submission" date="2018-09" db="EMBL/GenBank/DDBJ databases">
        <title>Marinorhizobium profundi gen. nov., sp. nov., isolated from a deep-sea sediment sample from the New Britain Trench and proposal of Marinorhizobiaceae fam. nov. in the order Rhizobiales of the class Alphaproteobacteria.</title>
        <authorList>
            <person name="Cao J."/>
        </authorList>
    </citation>
    <scope>NUCLEOTIDE SEQUENCE [LARGE SCALE GENOMIC DNA]</scope>
    <source>
        <strain evidence="9 10">WS11</strain>
    </source>
</reference>
<feature type="transmembrane region" description="Helical" evidence="7">
    <location>
        <begin position="366"/>
        <end position="387"/>
    </location>
</feature>
<dbReference type="KEGG" id="abaw:D5400_20340"/>
<evidence type="ECO:0000256" key="5">
    <source>
        <dbReference type="ARBA" id="ARBA00022989"/>
    </source>
</evidence>
<feature type="transmembrane region" description="Helical" evidence="7">
    <location>
        <begin position="143"/>
        <end position="169"/>
    </location>
</feature>
<keyword evidence="6 7" id="KW-0472">Membrane</keyword>
<keyword evidence="10" id="KW-1185">Reference proteome</keyword>
<feature type="domain" description="TRAP C4-dicarboxylate transport system permease DctM subunit" evidence="8">
    <location>
        <begin position="13"/>
        <end position="428"/>
    </location>
</feature>
<evidence type="ECO:0000256" key="3">
    <source>
        <dbReference type="ARBA" id="ARBA00022519"/>
    </source>
</evidence>
<keyword evidence="7" id="KW-0813">Transport</keyword>
<dbReference type="PANTHER" id="PTHR33362">
    <property type="entry name" value="SIALIC ACID TRAP TRANSPORTER PERMEASE PROTEIN SIAT-RELATED"/>
    <property type="match status" value="1"/>
</dbReference>
<dbReference type="InterPro" id="IPR010656">
    <property type="entry name" value="DctM"/>
</dbReference>
<dbReference type="InterPro" id="IPR004681">
    <property type="entry name" value="TRAP_DctM"/>
</dbReference>
<dbReference type="GO" id="GO:0022857">
    <property type="term" value="F:transmembrane transporter activity"/>
    <property type="evidence" value="ECO:0007669"/>
    <property type="project" value="UniProtKB-UniRule"/>
</dbReference>
<dbReference type="Proteomes" id="UP000268192">
    <property type="component" value="Chromosome"/>
</dbReference>
<feature type="transmembrane region" description="Helical" evidence="7">
    <location>
        <begin position="407"/>
        <end position="432"/>
    </location>
</feature>
<keyword evidence="2" id="KW-1003">Cell membrane</keyword>
<evidence type="ECO:0000256" key="2">
    <source>
        <dbReference type="ARBA" id="ARBA00022475"/>
    </source>
</evidence>
<feature type="transmembrane region" description="Helical" evidence="7">
    <location>
        <begin position="61"/>
        <end position="80"/>
    </location>
</feature>
<evidence type="ECO:0000256" key="7">
    <source>
        <dbReference type="RuleBase" id="RU369079"/>
    </source>
</evidence>
<comment type="similarity">
    <text evidence="7">Belongs to the TRAP transporter large permease family.</text>
</comment>
<feature type="transmembrane region" description="Helical" evidence="7">
    <location>
        <begin position="274"/>
        <end position="295"/>
    </location>
</feature>
<proteinExistence type="inferred from homology"/>
<dbReference type="PANTHER" id="PTHR33362:SF5">
    <property type="entry name" value="C4-DICARBOXYLATE TRAP TRANSPORTER LARGE PERMEASE PROTEIN DCTM"/>
    <property type="match status" value="1"/>
</dbReference>
<evidence type="ECO:0000313" key="9">
    <source>
        <dbReference type="EMBL" id="AZN73322.1"/>
    </source>
</evidence>
<feature type="transmembrane region" description="Helical" evidence="7">
    <location>
        <begin position="325"/>
        <end position="354"/>
    </location>
</feature>
<gene>
    <name evidence="9" type="ORF">D5400_20340</name>
</gene>
<evidence type="ECO:0000313" key="10">
    <source>
        <dbReference type="Proteomes" id="UP000268192"/>
    </source>
</evidence>
<comment type="subunit">
    <text evidence="7">The complex comprises the extracytoplasmic solute receptor protein and the two transmembrane proteins.</text>
</comment>
<keyword evidence="3 7" id="KW-0997">Cell inner membrane</keyword>
<evidence type="ECO:0000256" key="4">
    <source>
        <dbReference type="ARBA" id="ARBA00022692"/>
    </source>
</evidence>
<feature type="transmembrane region" description="Helical" evidence="7">
    <location>
        <begin position="12"/>
        <end position="41"/>
    </location>
</feature>
<dbReference type="AlphaFoldDB" id="A0A3Q8XTJ4"/>
<comment type="caution">
    <text evidence="7">Lacks conserved residue(s) required for the propagation of feature annotation.</text>
</comment>
<dbReference type="EMBL" id="CP032509">
    <property type="protein sequence ID" value="AZN73322.1"/>
    <property type="molecule type" value="Genomic_DNA"/>
</dbReference>
<name>A0A3Q8XTJ4_9HYPH</name>
<organism evidence="9 10">
    <name type="scientific">Georhizobium profundi</name>
    <dbReference type="NCBI Taxonomy" id="2341112"/>
    <lineage>
        <taxon>Bacteria</taxon>
        <taxon>Pseudomonadati</taxon>
        <taxon>Pseudomonadota</taxon>
        <taxon>Alphaproteobacteria</taxon>
        <taxon>Hyphomicrobiales</taxon>
        <taxon>Rhizobiaceae</taxon>
        <taxon>Georhizobium</taxon>
    </lineage>
</organism>
<keyword evidence="4 7" id="KW-0812">Transmembrane</keyword>
<keyword evidence="5 7" id="KW-1133">Transmembrane helix</keyword>
<feature type="transmembrane region" description="Helical" evidence="7">
    <location>
        <begin position="100"/>
        <end position="123"/>
    </location>
</feature>
<dbReference type="NCBIfam" id="TIGR00786">
    <property type="entry name" value="dctM"/>
    <property type="match status" value="1"/>
</dbReference>
<dbReference type="RefSeq" id="WP_126012127.1">
    <property type="nucleotide sequence ID" value="NZ_CP032509.1"/>
</dbReference>
<evidence type="ECO:0000259" key="8">
    <source>
        <dbReference type="Pfam" id="PF06808"/>
    </source>
</evidence>
<comment type="subcellular location">
    <subcellularLocation>
        <location evidence="1 7">Cell inner membrane</location>
        <topology evidence="1 7">Multi-pass membrane protein</topology>
    </subcellularLocation>
</comment>
<feature type="transmembrane region" description="Helical" evidence="7">
    <location>
        <begin position="221"/>
        <end position="245"/>
    </location>
</feature>
<evidence type="ECO:0000256" key="6">
    <source>
        <dbReference type="ARBA" id="ARBA00023136"/>
    </source>
</evidence>
<accession>A0A3Q8XTJ4</accession>
<dbReference type="PIRSF" id="PIRSF006066">
    <property type="entry name" value="HI0050"/>
    <property type="match status" value="1"/>
</dbReference>